<sequence length="85" mass="9256">MKRSLTALLLVTLSGVAAASSVDNSGTTQVEDYQYSTPLHIAKVINITRGDYCGIGQREMTYVDPMGITHVLRYQAFGDACNNEN</sequence>
<dbReference type="EMBL" id="JARBWL010000001">
    <property type="protein sequence ID" value="MDI2590512.1"/>
    <property type="molecule type" value="Genomic_DNA"/>
</dbReference>
<feature type="chain" id="PRO_5047413037" evidence="1">
    <location>
        <begin position="20"/>
        <end position="85"/>
    </location>
</feature>
<comment type="caution">
    <text evidence="2">The sequence shown here is derived from an EMBL/GenBank/DDBJ whole genome shotgun (WGS) entry which is preliminary data.</text>
</comment>
<feature type="signal peptide" evidence="1">
    <location>
        <begin position="1"/>
        <end position="19"/>
    </location>
</feature>
<accession>A0ABT6QHZ0</accession>
<dbReference type="Proteomes" id="UP001159100">
    <property type="component" value="Unassembled WGS sequence"/>
</dbReference>
<gene>
    <name evidence="2" type="ORF">POF45_03575</name>
</gene>
<dbReference type="Pfam" id="PF10976">
    <property type="entry name" value="DUF2790"/>
    <property type="match status" value="1"/>
</dbReference>
<protein>
    <submittedName>
        <fullName evidence="2">DUF2790 domain-containing protein</fullName>
    </submittedName>
</protein>
<reference evidence="2 3" key="1">
    <citation type="submission" date="2023-02" db="EMBL/GenBank/DDBJ databases">
        <title>Pseudomonas chrutzelriedensis sp. nov., a potently antifungal strain isolated from moss.</title>
        <authorList>
            <person name="Schnyder A."/>
            <person name="Kalawong R."/>
            <person name="Eberl L."/>
            <person name="Agnoli K."/>
        </authorList>
    </citation>
    <scope>NUCLEOTIDE SEQUENCE [LARGE SCALE GENOMIC DNA]</scope>
    <source>
        <strain evidence="2 3">681</strain>
    </source>
</reference>
<dbReference type="RefSeq" id="WP_259502684.1">
    <property type="nucleotide sequence ID" value="NZ_JARBWL010000001.1"/>
</dbReference>
<organism evidence="2 3">
    <name type="scientific">Pseudomonas fungipugnans</name>
    <dbReference type="NCBI Taxonomy" id="3024217"/>
    <lineage>
        <taxon>Bacteria</taxon>
        <taxon>Pseudomonadati</taxon>
        <taxon>Pseudomonadota</taxon>
        <taxon>Gammaproteobacteria</taxon>
        <taxon>Pseudomonadales</taxon>
        <taxon>Pseudomonadaceae</taxon>
        <taxon>Pseudomonas</taxon>
    </lineage>
</organism>
<dbReference type="Gene3D" id="2.30.140.50">
    <property type="entry name" value="Protein of unknown function DUF2790"/>
    <property type="match status" value="1"/>
</dbReference>
<evidence type="ECO:0000313" key="3">
    <source>
        <dbReference type="Proteomes" id="UP001159100"/>
    </source>
</evidence>
<keyword evidence="1" id="KW-0732">Signal</keyword>
<evidence type="ECO:0000313" key="2">
    <source>
        <dbReference type="EMBL" id="MDI2590512.1"/>
    </source>
</evidence>
<evidence type="ECO:0000256" key="1">
    <source>
        <dbReference type="SAM" id="SignalP"/>
    </source>
</evidence>
<name>A0ABT6QHZ0_9PSED</name>
<dbReference type="InterPro" id="IPR021245">
    <property type="entry name" value="DUF2790"/>
</dbReference>
<keyword evidence="3" id="KW-1185">Reference proteome</keyword>
<proteinExistence type="predicted"/>